<protein>
    <submittedName>
        <fullName evidence="1">Uncharacterized protein</fullName>
    </submittedName>
</protein>
<gene>
    <name evidence="1" type="ORF">DPMN_121732</name>
</gene>
<sequence length="70" mass="7425">MGDDSGPPVSTSYMTSYTSIASMASNTAATVVKSATLLRISQNCKNVGYSESITVCTTLSIMYRRSTGFL</sequence>
<accession>A0A9D4GQL7</accession>
<reference evidence="1" key="2">
    <citation type="submission" date="2020-11" db="EMBL/GenBank/DDBJ databases">
        <authorList>
            <person name="McCartney M.A."/>
            <person name="Auch B."/>
            <person name="Kono T."/>
            <person name="Mallez S."/>
            <person name="Becker A."/>
            <person name="Gohl D.M."/>
            <person name="Silverstein K.A.T."/>
            <person name="Koren S."/>
            <person name="Bechman K.B."/>
            <person name="Herman A."/>
            <person name="Abrahante J.E."/>
            <person name="Garbe J."/>
        </authorList>
    </citation>
    <scope>NUCLEOTIDE SEQUENCE</scope>
    <source>
        <strain evidence="1">Duluth1</strain>
        <tissue evidence="1">Whole animal</tissue>
    </source>
</reference>
<comment type="caution">
    <text evidence="1">The sequence shown here is derived from an EMBL/GenBank/DDBJ whole genome shotgun (WGS) entry which is preliminary data.</text>
</comment>
<name>A0A9D4GQL7_DREPO</name>
<dbReference type="AlphaFoldDB" id="A0A9D4GQL7"/>
<dbReference type="EMBL" id="JAIWYP010000005">
    <property type="protein sequence ID" value="KAH3819988.1"/>
    <property type="molecule type" value="Genomic_DNA"/>
</dbReference>
<organism evidence="1 2">
    <name type="scientific">Dreissena polymorpha</name>
    <name type="common">Zebra mussel</name>
    <name type="synonym">Mytilus polymorpha</name>
    <dbReference type="NCBI Taxonomy" id="45954"/>
    <lineage>
        <taxon>Eukaryota</taxon>
        <taxon>Metazoa</taxon>
        <taxon>Spiralia</taxon>
        <taxon>Lophotrochozoa</taxon>
        <taxon>Mollusca</taxon>
        <taxon>Bivalvia</taxon>
        <taxon>Autobranchia</taxon>
        <taxon>Heteroconchia</taxon>
        <taxon>Euheterodonta</taxon>
        <taxon>Imparidentia</taxon>
        <taxon>Neoheterodontei</taxon>
        <taxon>Myida</taxon>
        <taxon>Dreissenoidea</taxon>
        <taxon>Dreissenidae</taxon>
        <taxon>Dreissena</taxon>
    </lineage>
</organism>
<evidence type="ECO:0000313" key="1">
    <source>
        <dbReference type="EMBL" id="KAH3819988.1"/>
    </source>
</evidence>
<proteinExistence type="predicted"/>
<reference evidence="1" key="1">
    <citation type="journal article" date="2019" name="bioRxiv">
        <title>The Genome of the Zebra Mussel, Dreissena polymorpha: A Resource for Invasive Species Research.</title>
        <authorList>
            <person name="McCartney M.A."/>
            <person name="Auch B."/>
            <person name="Kono T."/>
            <person name="Mallez S."/>
            <person name="Zhang Y."/>
            <person name="Obille A."/>
            <person name="Becker A."/>
            <person name="Abrahante J.E."/>
            <person name="Garbe J."/>
            <person name="Badalamenti J.P."/>
            <person name="Herman A."/>
            <person name="Mangelson H."/>
            <person name="Liachko I."/>
            <person name="Sullivan S."/>
            <person name="Sone E.D."/>
            <person name="Koren S."/>
            <person name="Silverstein K.A.T."/>
            <person name="Beckman K.B."/>
            <person name="Gohl D.M."/>
        </authorList>
    </citation>
    <scope>NUCLEOTIDE SEQUENCE</scope>
    <source>
        <strain evidence="1">Duluth1</strain>
        <tissue evidence="1">Whole animal</tissue>
    </source>
</reference>
<dbReference type="Proteomes" id="UP000828390">
    <property type="component" value="Unassembled WGS sequence"/>
</dbReference>
<keyword evidence="2" id="KW-1185">Reference proteome</keyword>
<evidence type="ECO:0000313" key="2">
    <source>
        <dbReference type="Proteomes" id="UP000828390"/>
    </source>
</evidence>